<evidence type="ECO:0000259" key="2">
    <source>
        <dbReference type="Pfam" id="PF00535"/>
    </source>
</evidence>
<dbReference type="RefSeq" id="WP_005188200.1">
    <property type="nucleotide sequence ID" value="NZ_CP045804.1"/>
</dbReference>
<proteinExistence type="predicted"/>
<dbReference type="Gene3D" id="3.90.550.10">
    <property type="entry name" value="Spore Coat Polysaccharide Biosynthesis Protein SpsA, Chain A"/>
    <property type="match status" value="1"/>
</dbReference>
<accession>A0A857KUZ5</accession>
<protein>
    <submittedName>
        <fullName evidence="3">Glycosyltransferase</fullName>
    </submittedName>
</protein>
<dbReference type="SUPFAM" id="SSF53448">
    <property type="entry name" value="Nucleotide-diphospho-sugar transferases"/>
    <property type="match status" value="1"/>
</dbReference>
<name>A0A857KUZ5_9ACTN</name>
<dbReference type="PANTHER" id="PTHR43685:SF11">
    <property type="entry name" value="GLYCOSYLTRANSFERASE TAGX-RELATED"/>
    <property type="match status" value="1"/>
</dbReference>
<feature type="domain" description="Glycosyltransferase 2-like" evidence="2">
    <location>
        <begin position="16"/>
        <end position="142"/>
    </location>
</feature>
<reference evidence="3" key="1">
    <citation type="journal article" date="2021" name="Nat. Microbiol.">
        <title>Cocultivation of an ultrasmall environmental parasitic bacterium with lytic ability against bacteria associated with wastewater foams.</title>
        <authorList>
            <person name="Batinovic S."/>
            <person name="Rose J.J.A."/>
            <person name="Ratcliffe J."/>
            <person name="Seviour R.J."/>
            <person name="Petrovski S."/>
        </authorList>
    </citation>
    <scope>NUCLEOTIDE SEQUENCE</scope>
    <source>
        <strain evidence="3">CON44</strain>
    </source>
</reference>
<feature type="region of interest" description="Disordered" evidence="1">
    <location>
        <begin position="349"/>
        <end position="369"/>
    </location>
</feature>
<dbReference type="PANTHER" id="PTHR43685">
    <property type="entry name" value="GLYCOSYLTRANSFERASE"/>
    <property type="match status" value="1"/>
</dbReference>
<dbReference type="InterPro" id="IPR050834">
    <property type="entry name" value="Glycosyltransf_2"/>
</dbReference>
<organism evidence="3">
    <name type="scientific">Gordonia amarae</name>
    <dbReference type="NCBI Taxonomy" id="36821"/>
    <lineage>
        <taxon>Bacteria</taxon>
        <taxon>Bacillati</taxon>
        <taxon>Actinomycetota</taxon>
        <taxon>Actinomycetes</taxon>
        <taxon>Mycobacteriales</taxon>
        <taxon>Gordoniaceae</taxon>
        <taxon>Gordonia</taxon>
    </lineage>
</organism>
<dbReference type="InterPro" id="IPR029044">
    <property type="entry name" value="Nucleotide-diphossugar_trans"/>
</dbReference>
<dbReference type="InterPro" id="IPR001173">
    <property type="entry name" value="Glyco_trans_2-like"/>
</dbReference>
<dbReference type="Pfam" id="PF00535">
    <property type="entry name" value="Glycos_transf_2"/>
    <property type="match status" value="1"/>
</dbReference>
<dbReference type="EMBL" id="CP045810">
    <property type="protein sequence ID" value="QHN38482.1"/>
    <property type="molecule type" value="Genomic_DNA"/>
</dbReference>
<evidence type="ECO:0000256" key="1">
    <source>
        <dbReference type="SAM" id="MobiDB-lite"/>
    </source>
</evidence>
<feature type="compositionally biased region" description="Basic and acidic residues" evidence="1">
    <location>
        <begin position="358"/>
        <end position="369"/>
    </location>
</feature>
<evidence type="ECO:0000313" key="3">
    <source>
        <dbReference type="EMBL" id="QHN38482.1"/>
    </source>
</evidence>
<gene>
    <name evidence="3" type="ORF">GII30_04185</name>
</gene>
<dbReference type="AlphaFoldDB" id="A0A857KUZ5"/>
<sequence length="369" mass="40767">MEHVDPLPLRTRPRASVIVPCYNYGRFLPDAVAGALDQPGVDIEVIIADNGSTDDSLAVAERLAAADSRIRIHRRPHNIDYLENFNAGLALATGAYVQVLCADDLLAPGAISRAVAVMEERADVVFVYGTCPTFVTEPRRQPRTHVRGCTYSNGRDWVLRRYRHGDNIIRHPEVVMRTSVLREIGGYDPAFGYSSDLLLWIRAALRGTVARIDGPDQGYYRIHGSNLHLTQNAAGWLKDLTAKQEVFEAVPALDPDAGITAADVETARRALARRAAQYACREFSHTAPQSRELGARYADYARELSPAIEHSARWRCIDRSRRTSGTAMPRMWAAADGLRRRAGLLGGLEQLGGAGQRGRSDAISWERGR</sequence>